<dbReference type="Gene3D" id="2.50.20.10">
    <property type="entry name" value="Lipoprotein localisation LolA/LolB/LppX"/>
    <property type="match status" value="1"/>
</dbReference>
<name>A0A3N9TCV9_9VIBR</name>
<dbReference type="NCBIfam" id="TIGR00547">
    <property type="entry name" value="lolA"/>
    <property type="match status" value="1"/>
</dbReference>
<evidence type="ECO:0000256" key="6">
    <source>
        <dbReference type="ARBA" id="ARBA00022729"/>
    </source>
</evidence>
<dbReference type="RefSeq" id="WP_124938338.1">
    <property type="nucleotide sequence ID" value="NZ_RJVQ01000008.1"/>
</dbReference>
<dbReference type="Proteomes" id="UP000281112">
    <property type="component" value="Unassembled WGS sequence"/>
</dbReference>
<keyword evidence="9 10" id="KW-0143">Chaperone</keyword>
<keyword evidence="12" id="KW-1185">Reference proteome</keyword>
<proteinExistence type="inferred from homology"/>
<dbReference type="InterPro" id="IPR018323">
    <property type="entry name" value="OM_lipoprot_carrier_LolA_Pbac"/>
</dbReference>
<evidence type="ECO:0000256" key="2">
    <source>
        <dbReference type="ARBA" id="ARBA00007615"/>
    </source>
</evidence>
<evidence type="ECO:0000256" key="5">
    <source>
        <dbReference type="ARBA" id="ARBA00022448"/>
    </source>
</evidence>
<accession>A0A3N9TCV9</accession>
<dbReference type="HAMAP" id="MF_00240">
    <property type="entry name" value="LolA"/>
    <property type="match status" value="1"/>
</dbReference>
<dbReference type="GO" id="GO:0044874">
    <property type="term" value="P:lipoprotein localization to outer membrane"/>
    <property type="evidence" value="ECO:0007669"/>
    <property type="project" value="UniProtKB-UniRule"/>
</dbReference>
<comment type="subunit">
    <text evidence="3 10">Monomer.</text>
</comment>
<keyword evidence="6 10" id="KW-0732">Signal</keyword>
<dbReference type="InterPro" id="IPR004564">
    <property type="entry name" value="OM_lipoprot_carrier_LolA-like"/>
</dbReference>
<keyword evidence="5 10" id="KW-0813">Transport</keyword>
<dbReference type="GO" id="GO:0030288">
    <property type="term" value="C:outer membrane-bounded periplasmic space"/>
    <property type="evidence" value="ECO:0007669"/>
    <property type="project" value="TreeGrafter"/>
</dbReference>
<evidence type="ECO:0000256" key="1">
    <source>
        <dbReference type="ARBA" id="ARBA00004418"/>
    </source>
</evidence>
<keyword evidence="11" id="KW-0449">Lipoprotein</keyword>
<dbReference type="AlphaFoldDB" id="A0A3N9TCV9"/>
<protein>
    <recommendedName>
        <fullName evidence="4 10">Outer-membrane lipoprotein carrier protein</fullName>
    </recommendedName>
</protein>
<feature type="signal peptide" evidence="10">
    <location>
        <begin position="1"/>
        <end position="16"/>
    </location>
</feature>
<keyword evidence="8 10" id="KW-0653">Protein transport</keyword>
<dbReference type="Pfam" id="PF03548">
    <property type="entry name" value="LolA"/>
    <property type="match status" value="1"/>
</dbReference>
<dbReference type="CDD" id="cd16325">
    <property type="entry name" value="LolA"/>
    <property type="match status" value="1"/>
</dbReference>
<feature type="chain" id="PRO_5018344571" description="Outer-membrane lipoprotein carrier protein" evidence="10">
    <location>
        <begin position="17"/>
        <end position="197"/>
    </location>
</feature>
<evidence type="ECO:0000256" key="9">
    <source>
        <dbReference type="ARBA" id="ARBA00023186"/>
    </source>
</evidence>
<dbReference type="OrthoDB" id="9787361at2"/>
<dbReference type="PANTHER" id="PTHR35869:SF1">
    <property type="entry name" value="OUTER-MEMBRANE LIPOPROTEIN CARRIER PROTEIN"/>
    <property type="match status" value="1"/>
</dbReference>
<gene>
    <name evidence="10 11" type="primary">lolA</name>
    <name evidence="11" type="ORF">EES38_16660</name>
</gene>
<evidence type="ECO:0000256" key="4">
    <source>
        <dbReference type="ARBA" id="ARBA00014035"/>
    </source>
</evidence>
<reference evidence="11 12" key="1">
    <citation type="submission" date="2018-11" db="EMBL/GenBank/DDBJ databases">
        <title>Vibrio LJC006 sp. nov., isolated from seawater during the bloom of the enteromorpha.</title>
        <authorList>
            <person name="Liang J."/>
        </authorList>
    </citation>
    <scope>NUCLEOTIDE SEQUENCE [LARGE SCALE GENOMIC DNA]</scope>
    <source>
        <strain evidence="11 12">LJC006</strain>
    </source>
</reference>
<comment type="similarity">
    <text evidence="2 10">Belongs to the LolA family.</text>
</comment>
<comment type="caution">
    <text evidence="11">The sequence shown here is derived from an EMBL/GenBank/DDBJ whole genome shotgun (WGS) entry which is preliminary data.</text>
</comment>
<comment type="function">
    <text evidence="10">Participates in the translocation of lipoproteins from the inner membrane to the outer membrane. Only forms a complex with a lipoprotein if the residue after the N-terminal Cys is not an aspartate (The Asp acts as a targeting signal to indicate that the lipoprotein should stay in the inner membrane).</text>
</comment>
<evidence type="ECO:0000256" key="3">
    <source>
        <dbReference type="ARBA" id="ARBA00011245"/>
    </source>
</evidence>
<dbReference type="EMBL" id="RJVQ01000008">
    <property type="protein sequence ID" value="RQW62001.1"/>
    <property type="molecule type" value="Genomic_DNA"/>
</dbReference>
<dbReference type="GO" id="GO:0042953">
    <property type="term" value="P:lipoprotein transport"/>
    <property type="evidence" value="ECO:0007669"/>
    <property type="project" value="InterPro"/>
</dbReference>
<evidence type="ECO:0000256" key="10">
    <source>
        <dbReference type="HAMAP-Rule" id="MF_00240"/>
    </source>
</evidence>
<evidence type="ECO:0000256" key="8">
    <source>
        <dbReference type="ARBA" id="ARBA00022927"/>
    </source>
</evidence>
<keyword evidence="7 10" id="KW-0574">Periplasm</keyword>
<evidence type="ECO:0000313" key="11">
    <source>
        <dbReference type="EMBL" id="RQW62001.1"/>
    </source>
</evidence>
<evidence type="ECO:0000256" key="7">
    <source>
        <dbReference type="ARBA" id="ARBA00022764"/>
    </source>
</evidence>
<comment type="subcellular location">
    <subcellularLocation>
        <location evidence="1 10">Periplasm</location>
    </subcellularLocation>
</comment>
<dbReference type="PANTHER" id="PTHR35869">
    <property type="entry name" value="OUTER-MEMBRANE LIPOPROTEIN CARRIER PROTEIN"/>
    <property type="match status" value="1"/>
</dbReference>
<evidence type="ECO:0000313" key="12">
    <source>
        <dbReference type="Proteomes" id="UP000281112"/>
    </source>
</evidence>
<sequence precursor="true">MKKLVALLFCSFSVLASPKEELSHRLALTDGFSAQFSQEVISPDGDPISDSKGKVDITRPSLFRWETKQPDENLLVSNGKTLWYYTPLVEQVTIYDAEKASEQTPFVLLTRNKESDWDNYFVSQDNDSFTLTPTNIDSTQGRFTIKIDKKGTVKGFDVIEQDGQETHFTFNHMTYKKPDSSLFHFVVPKGVEVDDQR</sequence>
<dbReference type="InterPro" id="IPR029046">
    <property type="entry name" value="LolA/LolB/LppX"/>
</dbReference>
<dbReference type="SUPFAM" id="SSF89392">
    <property type="entry name" value="Prokaryotic lipoproteins and lipoprotein localization factors"/>
    <property type="match status" value="1"/>
</dbReference>
<organism evidence="11 12">
    <name type="scientific">Vibrio viridaestus</name>
    <dbReference type="NCBI Taxonomy" id="2487322"/>
    <lineage>
        <taxon>Bacteria</taxon>
        <taxon>Pseudomonadati</taxon>
        <taxon>Pseudomonadota</taxon>
        <taxon>Gammaproteobacteria</taxon>
        <taxon>Vibrionales</taxon>
        <taxon>Vibrionaceae</taxon>
        <taxon>Vibrio</taxon>
    </lineage>
</organism>